<reference evidence="2" key="1">
    <citation type="submission" date="2022-04" db="EMBL/GenBank/DDBJ databases">
        <title>Consumption of N2O by Flavobacterium azooxidireducens sp. nov. isolated from Decomposing Leaf Litter of Phragmites australis (Cav.).</title>
        <authorList>
            <person name="Behrendt U."/>
            <person name="Spanner T."/>
            <person name="Augustin J."/>
            <person name="Horn M.A."/>
            <person name="Kolb S."/>
            <person name="Ulrich A."/>
        </authorList>
    </citation>
    <scope>NUCLEOTIDE SEQUENCE</scope>
    <source>
        <strain evidence="2">IGB 4-14</strain>
    </source>
</reference>
<protein>
    <submittedName>
        <fullName evidence="2">Uncharacterized protein</fullName>
    </submittedName>
</protein>
<evidence type="ECO:0000313" key="2">
    <source>
        <dbReference type="EMBL" id="UPQ80798.1"/>
    </source>
</evidence>
<dbReference type="Proteomes" id="UP000830583">
    <property type="component" value="Chromosome"/>
</dbReference>
<keyword evidence="3" id="KW-1185">Reference proteome</keyword>
<sequence>MKSSFLLIKATQEQQLVIEQQKGEINLLKQQLQEQYKSLVERLEKIENK</sequence>
<evidence type="ECO:0000313" key="3">
    <source>
        <dbReference type="Proteomes" id="UP000830583"/>
    </source>
</evidence>
<feature type="coiled-coil region" evidence="1">
    <location>
        <begin position="18"/>
        <end position="49"/>
    </location>
</feature>
<name>A0ABY4KM89_9FLAO</name>
<gene>
    <name evidence="2" type="ORF">M0M57_08145</name>
</gene>
<dbReference type="EMBL" id="CP096205">
    <property type="protein sequence ID" value="UPQ80798.1"/>
    <property type="molecule type" value="Genomic_DNA"/>
</dbReference>
<keyword evidence="1" id="KW-0175">Coiled coil</keyword>
<organism evidence="2 3">
    <name type="scientific">Flavobacterium azooxidireducens</name>
    <dbReference type="NCBI Taxonomy" id="1871076"/>
    <lineage>
        <taxon>Bacteria</taxon>
        <taxon>Pseudomonadati</taxon>
        <taxon>Bacteroidota</taxon>
        <taxon>Flavobacteriia</taxon>
        <taxon>Flavobacteriales</taxon>
        <taxon>Flavobacteriaceae</taxon>
        <taxon>Flavobacterium</taxon>
    </lineage>
</organism>
<dbReference type="RefSeq" id="WP_248436683.1">
    <property type="nucleotide sequence ID" value="NZ_CP096205.1"/>
</dbReference>
<evidence type="ECO:0000256" key="1">
    <source>
        <dbReference type="SAM" id="Coils"/>
    </source>
</evidence>
<proteinExistence type="predicted"/>
<accession>A0ABY4KM89</accession>